<dbReference type="InterPro" id="IPR035968">
    <property type="entry name" value="ATP_synth_F1_ATPase_gsu"/>
</dbReference>
<dbReference type="InterPro" id="IPR000131">
    <property type="entry name" value="ATP_synth_F1_gsu"/>
</dbReference>
<evidence type="ECO:0000256" key="5">
    <source>
        <dbReference type="ARBA" id="ARBA00022781"/>
    </source>
</evidence>
<evidence type="ECO:0008006" key="12">
    <source>
        <dbReference type="Google" id="ProtNLM"/>
    </source>
</evidence>
<proteinExistence type="inferred from homology"/>
<evidence type="ECO:0000256" key="2">
    <source>
        <dbReference type="ARBA" id="ARBA00004170"/>
    </source>
</evidence>
<reference evidence="10 11" key="1">
    <citation type="journal article" date="2015" name="Nature">
        <title>rRNA introns, odd ribosomes, and small enigmatic genomes across a large radiation of phyla.</title>
        <authorList>
            <person name="Brown C.T."/>
            <person name="Hug L.A."/>
            <person name="Thomas B.C."/>
            <person name="Sharon I."/>
            <person name="Castelle C.J."/>
            <person name="Singh A."/>
            <person name="Wilkins M.J."/>
            <person name="Williams K.H."/>
            <person name="Banfield J.F."/>
        </authorList>
    </citation>
    <scope>NUCLEOTIDE SEQUENCE [LARGE SCALE GENOMIC DNA]</scope>
</reference>
<evidence type="ECO:0000256" key="4">
    <source>
        <dbReference type="ARBA" id="ARBA00022448"/>
    </source>
</evidence>
<evidence type="ECO:0000256" key="3">
    <source>
        <dbReference type="ARBA" id="ARBA00007681"/>
    </source>
</evidence>
<protein>
    <recommendedName>
        <fullName evidence="12">ATP synthase gamma chain</fullName>
    </recommendedName>
</protein>
<dbReference type="GO" id="GO:0045259">
    <property type="term" value="C:proton-transporting ATP synthase complex"/>
    <property type="evidence" value="ECO:0007669"/>
    <property type="project" value="UniProtKB-KW"/>
</dbReference>
<evidence type="ECO:0000256" key="8">
    <source>
        <dbReference type="ARBA" id="ARBA00023196"/>
    </source>
</evidence>
<evidence type="ECO:0000256" key="7">
    <source>
        <dbReference type="ARBA" id="ARBA00023136"/>
    </source>
</evidence>
<keyword evidence="4" id="KW-0813">Transport</keyword>
<accession>A0A0G1INK5</accession>
<evidence type="ECO:0000313" key="11">
    <source>
        <dbReference type="Proteomes" id="UP000034521"/>
    </source>
</evidence>
<gene>
    <name evidence="10" type="ORF">UW52_C0025G0010</name>
</gene>
<dbReference type="Gene3D" id="3.40.1380.10">
    <property type="match status" value="1"/>
</dbReference>
<dbReference type="SUPFAM" id="SSF52943">
    <property type="entry name" value="ATP synthase (F1-ATPase), gamma subunit"/>
    <property type="match status" value="1"/>
</dbReference>
<evidence type="ECO:0000313" key="10">
    <source>
        <dbReference type="EMBL" id="KKT60513.1"/>
    </source>
</evidence>
<dbReference type="Pfam" id="PF00231">
    <property type="entry name" value="ATP-synt"/>
    <property type="match status" value="1"/>
</dbReference>
<dbReference type="EMBL" id="LCIQ01000025">
    <property type="protein sequence ID" value="KKT60513.1"/>
    <property type="molecule type" value="Genomic_DNA"/>
</dbReference>
<dbReference type="AlphaFoldDB" id="A0A0G1INK5"/>
<organism evidence="10 11">
    <name type="scientific">Candidatus Gottesmanbacteria bacterium GW2011_GWA1_44_24b</name>
    <dbReference type="NCBI Taxonomy" id="1618437"/>
    <lineage>
        <taxon>Bacteria</taxon>
        <taxon>Candidatus Gottesmaniibacteriota</taxon>
    </lineage>
</organism>
<comment type="subcellular location">
    <subcellularLocation>
        <location evidence="2">Membrane</location>
        <topology evidence="2">Peripheral membrane protein</topology>
    </subcellularLocation>
</comment>
<evidence type="ECO:0000256" key="1">
    <source>
        <dbReference type="ARBA" id="ARBA00003456"/>
    </source>
</evidence>
<name>A0A0G1INK5_9BACT</name>
<sequence length="285" mass="32550">MKLNSLIYQEQQEVGDVKAMVEVYQEISAMRMQSVKQAILNARQYYESLALLVREVRPWLRMSSNTTKSVSNTNKTISKTALFFSANTGLYGDIIERTGREFLAYIRGEQSDAAVVGQAGKRIIESARTGRSITYFPCDDAHPTKDQIVAIVGYAQTFDHVEVFHGRFLNLVSQVPFRSSLTGENVVSHALGTDWKKTSFFYLFEPTTAEITTVIEGEVLASVIEQILHESNFSKFASRMIHLDRALEHIDERLDMIGRQQRRMSRRMENKKQLARLSGRLIWQT</sequence>
<keyword evidence="7" id="KW-0472">Membrane</keyword>
<comment type="similarity">
    <text evidence="3">Belongs to the ATPase gamma chain family.</text>
</comment>
<evidence type="ECO:0000256" key="9">
    <source>
        <dbReference type="ARBA" id="ARBA00023310"/>
    </source>
</evidence>
<comment type="caution">
    <text evidence="10">The sequence shown here is derived from an EMBL/GenBank/DDBJ whole genome shotgun (WGS) entry which is preliminary data.</text>
</comment>
<keyword evidence="5" id="KW-0375">Hydrogen ion transport</keyword>
<keyword evidence="9" id="KW-0066">ATP synthesis</keyword>
<dbReference type="GO" id="GO:0046933">
    <property type="term" value="F:proton-transporting ATP synthase activity, rotational mechanism"/>
    <property type="evidence" value="ECO:0007669"/>
    <property type="project" value="InterPro"/>
</dbReference>
<keyword evidence="6" id="KW-0406">Ion transport</keyword>
<keyword evidence="8" id="KW-0139">CF(1)</keyword>
<comment type="function">
    <text evidence="1">Produces ATP from ADP in the presence of a proton gradient across the membrane. The gamma chain is believed to be important in regulating ATPase activity and the flow of protons through the CF(0) complex.</text>
</comment>
<dbReference type="Proteomes" id="UP000034521">
    <property type="component" value="Unassembled WGS sequence"/>
</dbReference>
<evidence type="ECO:0000256" key="6">
    <source>
        <dbReference type="ARBA" id="ARBA00023065"/>
    </source>
</evidence>